<dbReference type="Pfam" id="PF12972">
    <property type="entry name" value="NAGLU_C"/>
    <property type="match status" value="1"/>
</dbReference>
<evidence type="ECO:0000256" key="6">
    <source>
        <dbReference type="SAM" id="SignalP"/>
    </source>
</evidence>
<dbReference type="PANTHER" id="PTHR12872">
    <property type="entry name" value="ALPHA-N-ACETYLGLUCOSAMINIDASE"/>
    <property type="match status" value="1"/>
</dbReference>
<evidence type="ECO:0000313" key="9">
    <source>
        <dbReference type="Proteomes" id="UP000823896"/>
    </source>
</evidence>
<feature type="compositionally biased region" description="Polar residues" evidence="5">
    <location>
        <begin position="1392"/>
        <end position="1415"/>
    </location>
</feature>
<dbReference type="Gene3D" id="3.30.379.10">
    <property type="entry name" value="Chitobiase/beta-hexosaminidase domain 2-like"/>
    <property type="match status" value="1"/>
</dbReference>
<dbReference type="GO" id="GO:0005576">
    <property type="term" value="C:extracellular region"/>
    <property type="evidence" value="ECO:0007669"/>
    <property type="project" value="UniProtKB-SubCell"/>
</dbReference>
<reference evidence="8" key="1">
    <citation type="journal article" date="2021" name="PeerJ">
        <title>Extensive microbial diversity within the chicken gut microbiome revealed by metagenomics and culture.</title>
        <authorList>
            <person name="Gilroy R."/>
            <person name="Ravi A."/>
            <person name="Getino M."/>
            <person name="Pursley I."/>
            <person name="Horton D.L."/>
            <person name="Alikhan N.F."/>
            <person name="Baker D."/>
            <person name="Gharbi K."/>
            <person name="Hall N."/>
            <person name="Watson M."/>
            <person name="Adriaenssens E.M."/>
            <person name="Foster-Nyarko E."/>
            <person name="Jarju S."/>
            <person name="Secka A."/>
            <person name="Antonio M."/>
            <person name="Oren A."/>
            <person name="Chaudhuri R.R."/>
            <person name="La Ragione R."/>
            <person name="Hildebrand F."/>
            <person name="Pallen M.J."/>
        </authorList>
    </citation>
    <scope>NUCLEOTIDE SEQUENCE</scope>
    <source>
        <strain evidence="8">CHK187-11901</strain>
    </source>
</reference>
<reference evidence="8" key="2">
    <citation type="submission" date="2021-04" db="EMBL/GenBank/DDBJ databases">
        <authorList>
            <person name="Gilroy R."/>
        </authorList>
    </citation>
    <scope>NUCLEOTIDE SEQUENCE</scope>
    <source>
        <strain evidence="8">CHK187-11901</strain>
    </source>
</reference>
<dbReference type="Gene3D" id="1.20.1270.70">
    <property type="entry name" value="Designed single chain three-helix bundle"/>
    <property type="match status" value="2"/>
</dbReference>
<evidence type="ECO:0000256" key="4">
    <source>
        <dbReference type="ARBA" id="ARBA00022801"/>
    </source>
</evidence>
<dbReference type="InterPro" id="IPR029018">
    <property type="entry name" value="Hex-like_dom2"/>
</dbReference>
<dbReference type="SUPFAM" id="SSF49785">
    <property type="entry name" value="Galactose-binding domain-like"/>
    <property type="match status" value="3"/>
</dbReference>
<comment type="caution">
    <text evidence="8">The sequence shown here is derived from an EMBL/GenBank/DDBJ whole genome shotgun (WGS) entry which is preliminary data.</text>
</comment>
<evidence type="ECO:0000256" key="3">
    <source>
        <dbReference type="ARBA" id="ARBA00022729"/>
    </source>
</evidence>
<feature type="domain" description="F5/8 type C" evidence="7">
    <location>
        <begin position="1372"/>
        <end position="1530"/>
    </location>
</feature>
<feature type="region of interest" description="Disordered" evidence="5">
    <location>
        <begin position="1392"/>
        <end position="1421"/>
    </location>
</feature>
<dbReference type="InterPro" id="IPR024732">
    <property type="entry name" value="NAGLU_C"/>
</dbReference>
<keyword evidence="3 6" id="KW-0732">Signal</keyword>
<protein>
    <submittedName>
        <fullName evidence="8">Alpha-N-acetylglucosaminidase C-terminal domain-containing protein</fullName>
    </submittedName>
</protein>
<dbReference type="Pfam" id="PF00754">
    <property type="entry name" value="F5_F8_type_C"/>
    <property type="match status" value="2"/>
</dbReference>
<dbReference type="InterPro" id="IPR007781">
    <property type="entry name" value="NAGLU"/>
</dbReference>
<dbReference type="Pfam" id="PF05089">
    <property type="entry name" value="NAGLU"/>
    <property type="match status" value="1"/>
</dbReference>
<feature type="domain" description="F5/8 type C" evidence="7">
    <location>
        <begin position="305"/>
        <end position="446"/>
    </location>
</feature>
<evidence type="ECO:0000256" key="5">
    <source>
        <dbReference type="SAM" id="MobiDB-lite"/>
    </source>
</evidence>
<dbReference type="GO" id="GO:0016787">
    <property type="term" value="F:hydrolase activity"/>
    <property type="evidence" value="ECO:0007669"/>
    <property type="project" value="UniProtKB-KW"/>
</dbReference>
<dbReference type="InterPro" id="IPR055372">
    <property type="entry name" value="CBM96"/>
</dbReference>
<feature type="signal peptide" evidence="6">
    <location>
        <begin position="1"/>
        <end position="28"/>
    </location>
</feature>
<dbReference type="EMBL" id="DWWM01000043">
    <property type="protein sequence ID" value="HJC36843.1"/>
    <property type="molecule type" value="Genomic_DNA"/>
</dbReference>
<evidence type="ECO:0000256" key="1">
    <source>
        <dbReference type="ARBA" id="ARBA00004613"/>
    </source>
</evidence>
<feature type="non-terminal residue" evidence="8">
    <location>
        <position position="1916"/>
    </location>
</feature>
<evidence type="ECO:0000256" key="2">
    <source>
        <dbReference type="ARBA" id="ARBA00022525"/>
    </source>
</evidence>
<comment type="subcellular location">
    <subcellularLocation>
        <location evidence="1">Secreted</location>
    </subcellularLocation>
</comment>
<dbReference type="Gene3D" id="1.20.120.670">
    <property type="entry name" value="N-acetyl-b-d-glucoasminidase"/>
    <property type="match status" value="1"/>
</dbReference>
<dbReference type="Pfam" id="PF22633">
    <property type="entry name" value="F5_F8_type_C_2"/>
    <property type="match status" value="1"/>
</dbReference>
<keyword evidence="2" id="KW-0964">Secreted</keyword>
<dbReference type="SUPFAM" id="SSF48371">
    <property type="entry name" value="ARM repeat"/>
    <property type="match status" value="1"/>
</dbReference>
<gene>
    <name evidence="8" type="ORF">H9702_06900</name>
</gene>
<dbReference type="InterPro" id="IPR024240">
    <property type="entry name" value="NAGLU_N"/>
</dbReference>
<dbReference type="InterPro" id="IPR024733">
    <property type="entry name" value="NAGLU_tim-barrel"/>
</dbReference>
<proteinExistence type="predicted"/>
<dbReference type="Pfam" id="PF07554">
    <property type="entry name" value="FIVAR"/>
    <property type="match status" value="5"/>
</dbReference>
<keyword evidence="4" id="KW-0378">Hydrolase</keyword>
<dbReference type="PROSITE" id="PS50022">
    <property type="entry name" value="FA58C_3"/>
    <property type="match status" value="3"/>
</dbReference>
<feature type="domain" description="F5/8 type C" evidence="7">
    <location>
        <begin position="1169"/>
        <end position="1298"/>
    </location>
</feature>
<dbReference type="Gene3D" id="3.20.20.80">
    <property type="entry name" value="Glycosidases"/>
    <property type="match status" value="1"/>
</dbReference>
<feature type="chain" id="PRO_5038624155" evidence="6">
    <location>
        <begin position="29"/>
        <end position="1916"/>
    </location>
</feature>
<dbReference type="Pfam" id="PF24517">
    <property type="entry name" value="CBM96"/>
    <property type="match status" value="1"/>
</dbReference>
<sequence length="1916" mass="213451">MKKFMKGLLASAMLMTTVLSNGPGVVFAADDSEAADAEYEILEDAYVRAGGNANRNYNYENITSAHGSQYVGMNLKALSTKNNNGSSNEIMTLMKFPIPDAAEIEEKQLDHFELVFHIFKNADYNTGDQTYRFYYSTDTDWSETSVTWNNKPEDVTRDSQQVLFDFEIKQGDEYETKPDAEKEIHMDITETVEALSDQGVKEITVFTAAINSMNTSLMIHDRSSGNASADENGIYAASIEASHEGITLEQLNQLIAECEQLDSSQYEEDSWRAFYEQLSTAREFAAADPQDSREIRDMYHALEEAKDALITLIDPADPDNVAYRRPVRSNLSSADAEKVNDGDTASSWSGKFYPSYVDVDLKDTYDISEIILNFPEGKVLYYTLYGSNDGEHFDEIAQVRSDEAKDADGDVITPQGDCSYRIIRYYSEYTDGESPTYLSEIKVHGEKSGTNTEALREGTFEEITGIQAFDDTEYADTITEAETIENVYGIIDRTIGAEYRDWFTFEIAPNTESDNDYFELSDQDGKIHIKGNEGLSLTTGLNYYYKNYVNVQISEETMQTAMPEQIVPIDGTVRKETDMSVRYAFNYCTLSYTFAFFGEEEWQRENDWLALNGVNVVLDLAGQEATWIKFLMNFGYSYDDAKDWLTGPGYYAWQFMDNMEVFGGPIPDDYVIDRVELARSTQRWKRSLGMQTVLQGYAGMVPTNFKDYYQDDIEIISQGNWNGFSRPNMIATDSEEYDQFAQLFYEAQEFVYGNTTDYYAVDPFHEGGIRPSGLTDDKISAEVLESMMAYDEDAVWTVQGWQSNPTDALLEGMGDNREDHVLIVDLIKYPITSSGEEQYKEDEFQGTSWAWCLLGNFGGNPTMNGELQTMVDEIMDARKDSQHLAGIGIISEATYDNPMIYDLIFDLAWADEDFDLDQWISDYLIRRYGGQSDNAEQAWELIKNANYDSGVRLTPELFGLRTGGVPKNIGKKDIGYDAEDLENALRLLLEDFDRFSGSEGYLYDLSEIMCQICSNYTVLKYHEVIDARDDKDLEAFRQAKEEFLNAFDVLNEVQKTRQNQLAGEWIGKAQDRAAEYDDFSKSTFEMNAKSLITTWGSSGGSLVDYGFRTYEGMFLDLIKSNWTEYLDQVEQNLIDGTAIDVPSNTRGYIEKYWKWVIGDQDYTRDAADSPEEVLSIAQRVLDECVFTGELDPNIGNVALDREVDIDGDAEGKTSWLTDGETDQQVSVSADQSVTIDLLAEFDLTGLSIVTADAEAQYTLSFSQDGSEWNEAQGTLSTDAENGIIRIDDLSVNARYVRVVSDSDVSLSEIRVYGNQMLPTVEQLQRLIETAEQMNVSANPDDLITSFQEALEEARQAAEEASADSMNTAYWNLYDVMIQMDTSGLINVALNKPTTAHNDPSGNSKNVNDGSTSTRWDSGRLSATGKPYEDTITPGWVIIDLEDTYEISEISLSFASSTIWYQYELYCSMDQEEWVKIGEKKTETAPNEQEDTYEFEPQRARYVLMRTTNIQEDSSGKRNGYLVSELSVKGKLASADKTALNEVIDAAKAIEEEGHTTDSWSALQDALAAAETIVADEDATQEQVDQAASALQSAMDALQVKASASAIQALQNMVNKANALGSDDEALNNAIETAQALLDDPDNASATAVVSALLNLSEAMQALNTDESTDALREDVQATIDFINEHILDDVEGLRPGKVQALKDAVKAAQDVVDDPDATADELKAANKAMTKAAQELWEIVTKAELEALIEAANGYLDGDYTAESLEALQTAIEAAQTVAINDDATTSEVTDAITNLANAIAGLETIALDTSALEHEIELVSEMIANIGNYVPSTVEGLQDKLDAAKTVLGNATTQAEIDAATESLREARLNARTKADVSALEELIAYVNSLDLRAYTLDSVVPVNRMMSKLTQAMN</sequence>
<evidence type="ECO:0000259" key="7">
    <source>
        <dbReference type="PROSITE" id="PS50022"/>
    </source>
</evidence>
<dbReference type="NCBIfam" id="NF033679">
    <property type="entry name" value="DNRLRE_dom"/>
    <property type="match status" value="1"/>
</dbReference>
<dbReference type="InterPro" id="IPR000421">
    <property type="entry name" value="FA58C"/>
</dbReference>
<dbReference type="InterPro" id="IPR008979">
    <property type="entry name" value="Galactose-bd-like_sf"/>
</dbReference>
<dbReference type="Gene3D" id="2.60.120.260">
    <property type="entry name" value="Galactose-binding domain-like"/>
    <property type="match status" value="3"/>
</dbReference>
<evidence type="ECO:0000313" key="8">
    <source>
        <dbReference type="EMBL" id="HJC36843.1"/>
    </source>
</evidence>
<organism evidence="8 9">
    <name type="scientific">Candidatus Merdibacter merdavium</name>
    <dbReference type="NCBI Taxonomy" id="2838692"/>
    <lineage>
        <taxon>Bacteria</taxon>
        <taxon>Bacillati</taxon>
        <taxon>Bacillota</taxon>
        <taxon>Erysipelotrichia</taxon>
        <taxon>Erysipelotrichales</taxon>
        <taxon>Erysipelotrichaceae</taxon>
        <taxon>Merdibacter</taxon>
    </lineage>
</organism>
<dbReference type="Pfam" id="PF12971">
    <property type="entry name" value="NAGLU_N"/>
    <property type="match status" value="1"/>
</dbReference>
<name>A0A9D2NU96_9FIRM</name>
<dbReference type="Gene3D" id="1.20.1270.90">
    <property type="entry name" value="AF1782-like"/>
    <property type="match status" value="3"/>
</dbReference>
<dbReference type="GO" id="GO:0005975">
    <property type="term" value="P:carbohydrate metabolic process"/>
    <property type="evidence" value="ECO:0007669"/>
    <property type="project" value="UniProtKB-ARBA"/>
</dbReference>
<dbReference type="InterPro" id="IPR016024">
    <property type="entry name" value="ARM-type_fold"/>
</dbReference>
<dbReference type="Proteomes" id="UP000823896">
    <property type="component" value="Unassembled WGS sequence"/>
</dbReference>
<accession>A0A9D2NU96</accession>
<dbReference type="PANTHER" id="PTHR12872:SF1">
    <property type="entry name" value="ALPHA-N-ACETYLGLUCOSAMINIDASE"/>
    <property type="match status" value="1"/>
</dbReference>